<name>A0A0A1TEN2_9HYPO</name>
<accession>A0A0A1TEN2</accession>
<dbReference type="EMBL" id="CDHN01000005">
    <property type="protein sequence ID" value="CEJ93169.1"/>
    <property type="molecule type" value="Genomic_DNA"/>
</dbReference>
<dbReference type="AlphaFoldDB" id="A0A0A1TEN2"/>
<dbReference type="HOGENOM" id="CLU_1256823_0_0_1"/>
<sequence length="220" mass="24703">MASFSKSIFPLGDTSENDLRSLCKTLWQWKLCDGCETQTGCRLSKCPWQQSDRLETFFQYYRDSTAVFVPDCIGGMPTLQSHSDLLAIIRDIKQRPQLQRQTITQLHFIQKASSRGNNTLPSQNEQNQAFNLAVRIMAMVNSSTEDQVEGALLESGSMPVTWHGDTSFAEFMEQAFHTQDTTLQVTGSGDLFNQSTKLAKLTAKRLKRVAGLQLTPTDNL</sequence>
<evidence type="ECO:0000313" key="1">
    <source>
        <dbReference type="EMBL" id="CEJ93169.1"/>
    </source>
</evidence>
<organism evidence="1 2">
    <name type="scientific">[Torrubiella] hemipterigena</name>
    <dbReference type="NCBI Taxonomy" id="1531966"/>
    <lineage>
        <taxon>Eukaryota</taxon>
        <taxon>Fungi</taxon>
        <taxon>Dikarya</taxon>
        <taxon>Ascomycota</taxon>
        <taxon>Pezizomycotina</taxon>
        <taxon>Sordariomycetes</taxon>
        <taxon>Hypocreomycetidae</taxon>
        <taxon>Hypocreales</taxon>
        <taxon>Clavicipitaceae</taxon>
        <taxon>Clavicipitaceae incertae sedis</taxon>
        <taxon>'Torrubiella' clade</taxon>
    </lineage>
</organism>
<dbReference type="STRING" id="1531966.A0A0A1TEN2"/>
<proteinExistence type="predicted"/>
<dbReference type="OrthoDB" id="5428890at2759"/>
<evidence type="ECO:0000313" key="2">
    <source>
        <dbReference type="Proteomes" id="UP000039046"/>
    </source>
</evidence>
<dbReference type="Proteomes" id="UP000039046">
    <property type="component" value="Unassembled WGS sequence"/>
</dbReference>
<reference evidence="1 2" key="1">
    <citation type="journal article" date="2015" name="Genome Announc.">
        <title>Draft Genome Sequence and Gene Annotation of the Entomopathogenic Fungus Verticillium hemipterigenum.</title>
        <authorList>
            <person name="Horn F."/>
            <person name="Habel A."/>
            <person name="Scharf D.H."/>
            <person name="Dworschak J."/>
            <person name="Brakhage A.A."/>
            <person name="Guthke R."/>
            <person name="Hertweck C."/>
            <person name="Linde J."/>
        </authorList>
    </citation>
    <scope>NUCLEOTIDE SEQUENCE [LARGE SCALE GENOMIC DNA]</scope>
</reference>
<protein>
    <submittedName>
        <fullName evidence="1">Uncharacterized protein</fullName>
    </submittedName>
</protein>
<gene>
    <name evidence="1" type="ORF">VHEMI08778</name>
</gene>
<keyword evidence="2" id="KW-1185">Reference proteome</keyword>